<dbReference type="Pfam" id="PF03595">
    <property type="entry name" value="SLAC1"/>
    <property type="match status" value="1"/>
</dbReference>
<evidence type="ECO:0000256" key="3">
    <source>
        <dbReference type="ARBA" id="ARBA00007808"/>
    </source>
</evidence>
<dbReference type="GO" id="GO:0005886">
    <property type="term" value="C:plasma membrane"/>
    <property type="evidence" value="ECO:0007669"/>
    <property type="project" value="UniProtKB-SubCell"/>
</dbReference>
<comment type="similarity">
    <text evidence="3">Belongs to the SLAC1 S-type anion channel family.</text>
</comment>
<evidence type="ECO:0000256" key="5">
    <source>
        <dbReference type="ARBA" id="ARBA00011233"/>
    </source>
</evidence>
<evidence type="ECO:0000256" key="2">
    <source>
        <dbReference type="ARBA" id="ARBA00004651"/>
    </source>
</evidence>
<evidence type="ECO:0008006" key="19">
    <source>
        <dbReference type="Google" id="ProtNLM"/>
    </source>
</evidence>
<feature type="chain" id="PRO_5041662546" description="Dirigent protein" evidence="16">
    <location>
        <begin position="25"/>
        <end position="905"/>
    </location>
</feature>
<keyword evidence="11 15" id="KW-1133">Transmembrane helix</keyword>
<dbReference type="InterPro" id="IPR044859">
    <property type="entry name" value="Allene_oxi_cyc_Dirigent"/>
</dbReference>
<dbReference type="InterPro" id="IPR038665">
    <property type="entry name" value="Voltage-dep_anion_channel_sf"/>
</dbReference>
<dbReference type="GO" id="GO:0009699">
    <property type="term" value="P:phenylpropanoid biosynthetic process"/>
    <property type="evidence" value="ECO:0007669"/>
    <property type="project" value="UniProtKB-ARBA"/>
</dbReference>
<evidence type="ECO:0000256" key="7">
    <source>
        <dbReference type="ARBA" id="ARBA00022448"/>
    </source>
</evidence>
<dbReference type="PANTHER" id="PTHR31269">
    <property type="entry name" value="S-TYPE ANION CHANNEL SLAH3"/>
    <property type="match status" value="1"/>
</dbReference>
<feature type="transmembrane region" description="Helical" evidence="15">
    <location>
        <begin position="783"/>
        <end position="803"/>
    </location>
</feature>
<feature type="signal peptide" evidence="16">
    <location>
        <begin position="1"/>
        <end position="24"/>
    </location>
</feature>
<dbReference type="Gene3D" id="1.50.10.150">
    <property type="entry name" value="Voltage-dependent anion channel"/>
    <property type="match status" value="1"/>
</dbReference>
<feature type="transmembrane region" description="Helical" evidence="15">
    <location>
        <begin position="875"/>
        <end position="895"/>
    </location>
</feature>
<evidence type="ECO:0000256" key="15">
    <source>
        <dbReference type="SAM" id="Phobius"/>
    </source>
</evidence>
<dbReference type="Gene3D" id="2.40.480.10">
    <property type="entry name" value="Allene oxide cyclase-like"/>
    <property type="match status" value="3"/>
</dbReference>
<dbReference type="CDD" id="cd09323">
    <property type="entry name" value="TDT_SLAC1_like"/>
    <property type="match status" value="1"/>
</dbReference>
<dbReference type="InterPro" id="IPR004695">
    <property type="entry name" value="SLAC1/Mae1/Ssu1/TehA"/>
</dbReference>
<feature type="transmembrane region" description="Helical" evidence="15">
    <location>
        <begin position="815"/>
        <end position="833"/>
    </location>
</feature>
<dbReference type="Gramene" id="rna-AYBTSS11_LOCUS31276">
    <property type="protein sequence ID" value="CAJ1979065.1"/>
    <property type="gene ID" value="gene-AYBTSS11_LOCUS31276"/>
</dbReference>
<dbReference type="Proteomes" id="UP001189624">
    <property type="component" value="Chromosome 11"/>
</dbReference>
<sequence length="905" mass="100452">MAPSKFFSFSLLLLSTTVLYKAEAEEPLPKTMIFYLQDTAKGPNATVSPIIGLTGKDWSFDQFGTIFAVDDPVMLSPSPMSAEVGQIQGLMVVSAHDGADVYASLSIVFTNLQYSGSSIQIQGVIRQRERYRELSVVSGTGKFRFVRGYAAFETSFYDPKTAHSIIYHKMAPCKFLSFSFVLLISTTMLHEANAQFNVPTTLTFYLQDIAKGPGATVSPVTGLTGKDWTYDQFGTILAVDDPLMMGPNPMSTQVGRAQGVLVVSAQDGANVNALLSLVFTNLEYSGSTLEIQGVSRQRENYKELSVVSGTGKFRFVRGYASLQTLLYDSATAHSILRHSKKMTPSFSTPTKLLSLSMLMISMTMVYEAFAQLPQPVPHQTTLVFYLQDIAKGSNATVATVTGIKGKDWSYNTFGTIFVVDDPVLLSPSPTSELVGRAQGVLVVSAHDGSNVNVAISIVFNNSQYKGSTLELQGISRQRENLRELSVVSGTGKFRFVRGYATLQTMQYDPQTANSIIRLPPYKYSSLFSETTLKRILVPKVEMDDKEKQHPQPHVELPIDVSITRTQSNCFQIQCLSSILTKFHAGYFRISLSLTSQAFLLKILIEPIQDAHALRRLFSSIPSSVHTLLWFLALFALATLSFLYILKCLLHFDMVKDEFLNYVGVNYLFVPWISWLILLESSPFLSPTTLLYKILWWVFVVPVVMLDVKIYGQWFTKGKRFLSIGANPTSQLSVIGNLVGAQAAAQMGWKESALCMFSLGIVHYLVLFVTLYQRLAGNNNIPSMLRPVFFLFFAAPSMASLAWNSICGKFDTTCKILFFLSFFLFLSLVSRPMLFKKSMKKFNVAWWAYSFPLTALALASVEYAHEVKGIMAHAIMFVLSSLSVLVSLVLMLITVINATKHALTPL</sequence>
<keyword evidence="18" id="KW-1185">Reference proteome</keyword>
<dbReference type="EMBL" id="OY731408">
    <property type="protein sequence ID" value="CAJ1979065.1"/>
    <property type="molecule type" value="Genomic_DNA"/>
</dbReference>
<reference evidence="17" key="1">
    <citation type="submission" date="2023-10" db="EMBL/GenBank/DDBJ databases">
        <authorList>
            <person name="Domelevo Entfellner J.-B."/>
        </authorList>
    </citation>
    <scope>NUCLEOTIDE SEQUENCE</scope>
</reference>
<keyword evidence="10 15" id="KW-0812">Transmembrane</keyword>
<evidence type="ECO:0000313" key="18">
    <source>
        <dbReference type="Proteomes" id="UP001189624"/>
    </source>
</evidence>
<keyword evidence="13 15" id="KW-0472">Membrane</keyword>
<dbReference type="PANTHER" id="PTHR31269:SF22">
    <property type="entry name" value="OS01G0247700 PROTEIN"/>
    <property type="match status" value="1"/>
</dbReference>
<keyword evidence="7" id="KW-0813">Transport</keyword>
<feature type="transmembrane region" description="Helical" evidence="15">
    <location>
        <begin position="689"/>
        <end position="710"/>
    </location>
</feature>
<evidence type="ECO:0000256" key="4">
    <source>
        <dbReference type="ARBA" id="ARBA00010746"/>
    </source>
</evidence>
<evidence type="ECO:0000256" key="12">
    <source>
        <dbReference type="ARBA" id="ARBA00023065"/>
    </source>
</evidence>
<comment type="subunit">
    <text evidence="5">Homotrimer.</text>
</comment>
<evidence type="ECO:0000256" key="8">
    <source>
        <dbReference type="ARBA" id="ARBA00022475"/>
    </source>
</evidence>
<feature type="transmembrane region" description="Helical" evidence="15">
    <location>
        <begin position="845"/>
        <end position="863"/>
    </location>
</feature>
<evidence type="ECO:0000256" key="6">
    <source>
        <dbReference type="ARBA" id="ARBA00011738"/>
    </source>
</evidence>
<dbReference type="GO" id="GO:0005576">
    <property type="term" value="C:extracellular region"/>
    <property type="evidence" value="ECO:0007669"/>
    <property type="project" value="UniProtKB-SubCell"/>
</dbReference>
<feature type="transmembrane region" description="Helical" evidence="15">
    <location>
        <begin position="752"/>
        <end position="771"/>
    </location>
</feature>
<evidence type="ECO:0000256" key="14">
    <source>
        <dbReference type="ARBA" id="ARBA00054248"/>
    </source>
</evidence>
<keyword evidence="16" id="KW-0732">Signal</keyword>
<comment type="subunit">
    <text evidence="6">Homodimer.</text>
</comment>
<keyword evidence="9" id="KW-0964">Secreted</keyword>
<organism evidence="17 18">
    <name type="scientific">Sphenostylis stenocarpa</name>
    <dbReference type="NCBI Taxonomy" id="92480"/>
    <lineage>
        <taxon>Eukaryota</taxon>
        <taxon>Viridiplantae</taxon>
        <taxon>Streptophyta</taxon>
        <taxon>Embryophyta</taxon>
        <taxon>Tracheophyta</taxon>
        <taxon>Spermatophyta</taxon>
        <taxon>Magnoliopsida</taxon>
        <taxon>eudicotyledons</taxon>
        <taxon>Gunneridae</taxon>
        <taxon>Pentapetalae</taxon>
        <taxon>rosids</taxon>
        <taxon>fabids</taxon>
        <taxon>Fabales</taxon>
        <taxon>Fabaceae</taxon>
        <taxon>Papilionoideae</taxon>
        <taxon>50 kb inversion clade</taxon>
        <taxon>NPAAA clade</taxon>
        <taxon>indigoferoid/millettioid clade</taxon>
        <taxon>Phaseoleae</taxon>
        <taxon>Sphenostylis</taxon>
    </lineage>
</organism>
<dbReference type="GO" id="GO:0006873">
    <property type="term" value="P:intracellular monoatomic ion homeostasis"/>
    <property type="evidence" value="ECO:0007669"/>
    <property type="project" value="InterPro"/>
</dbReference>
<accession>A0AA86W5J4</accession>
<dbReference type="GO" id="GO:0008308">
    <property type="term" value="F:voltage-gated monoatomic anion channel activity"/>
    <property type="evidence" value="ECO:0007669"/>
    <property type="project" value="InterPro"/>
</dbReference>
<evidence type="ECO:0000256" key="1">
    <source>
        <dbReference type="ARBA" id="ARBA00004613"/>
    </source>
</evidence>
<keyword evidence="8" id="KW-1003">Cell membrane</keyword>
<dbReference type="AlphaFoldDB" id="A0AA86W5J4"/>
<comment type="subcellular location">
    <subcellularLocation>
        <location evidence="2">Cell membrane</location>
        <topology evidence="2">Multi-pass membrane protein</topology>
    </subcellularLocation>
    <subcellularLocation>
        <location evidence="1">Secreted</location>
    </subcellularLocation>
</comment>
<comment type="similarity">
    <text evidence="4">Belongs to the plant dirigent protein family.</text>
</comment>
<proteinExistence type="inferred from homology"/>
<evidence type="ECO:0000256" key="13">
    <source>
        <dbReference type="ARBA" id="ARBA00023136"/>
    </source>
</evidence>
<gene>
    <name evidence="17" type="ORF">AYBTSS11_LOCUS31276</name>
</gene>
<dbReference type="InterPro" id="IPR004265">
    <property type="entry name" value="Dirigent"/>
</dbReference>
<name>A0AA86W5J4_9FABA</name>
<evidence type="ECO:0000256" key="9">
    <source>
        <dbReference type="ARBA" id="ARBA00022525"/>
    </source>
</evidence>
<dbReference type="FunFam" id="1.50.10.150:FF:000003">
    <property type="entry name" value="S-type anion channel SLAH1"/>
    <property type="match status" value="1"/>
</dbReference>
<feature type="transmembrane region" description="Helical" evidence="15">
    <location>
        <begin position="627"/>
        <end position="646"/>
    </location>
</feature>
<comment type="function">
    <text evidence="14">Slow, weak voltage-dependent S-type anion efflux channel involved in maintenance of anion homeostasis.</text>
</comment>
<evidence type="ECO:0000256" key="11">
    <source>
        <dbReference type="ARBA" id="ARBA00022989"/>
    </source>
</evidence>
<protein>
    <recommendedName>
        <fullName evidence="19">Dirigent protein</fullName>
    </recommendedName>
</protein>
<dbReference type="InterPro" id="IPR030183">
    <property type="entry name" value="SLAC/SLAH"/>
</dbReference>
<keyword evidence="12" id="KW-0406">Ion transport</keyword>
<evidence type="ECO:0000256" key="16">
    <source>
        <dbReference type="SAM" id="SignalP"/>
    </source>
</evidence>
<evidence type="ECO:0000256" key="10">
    <source>
        <dbReference type="ARBA" id="ARBA00022692"/>
    </source>
</evidence>
<dbReference type="Pfam" id="PF03018">
    <property type="entry name" value="Dirigent"/>
    <property type="match status" value="3"/>
</dbReference>
<evidence type="ECO:0000313" key="17">
    <source>
        <dbReference type="EMBL" id="CAJ1979065.1"/>
    </source>
</evidence>
<feature type="transmembrane region" description="Helical" evidence="15">
    <location>
        <begin position="658"/>
        <end position="677"/>
    </location>
</feature>